<comment type="caution">
    <text evidence="3">The sequence shown here is derived from an EMBL/GenBank/DDBJ whole genome shotgun (WGS) entry which is preliminary data.</text>
</comment>
<feature type="region of interest" description="Disordered" evidence="1">
    <location>
        <begin position="262"/>
        <end position="291"/>
    </location>
</feature>
<feature type="transmembrane region" description="Helical" evidence="2">
    <location>
        <begin position="306"/>
        <end position="330"/>
    </location>
</feature>
<dbReference type="GeneID" id="9378239"/>
<dbReference type="KEGG" id="cci:CC1G_15432"/>
<evidence type="ECO:0000256" key="1">
    <source>
        <dbReference type="SAM" id="MobiDB-lite"/>
    </source>
</evidence>
<dbReference type="PANTHER" id="PTHR39336:SF3">
    <property type="entry name" value="PYRIDOXAMINE PHOSPHATE OXIDASE"/>
    <property type="match status" value="1"/>
</dbReference>
<dbReference type="InterPro" id="IPR012349">
    <property type="entry name" value="Split_barrel_FMN-bd"/>
</dbReference>
<dbReference type="eggNOG" id="ENOG502S3ZI">
    <property type="taxonomic scope" value="Eukaryota"/>
</dbReference>
<keyword evidence="2" id="KW-0472">Membrane</keyword>
<keyword evidence="4" id="KW-1185">Reference proteome</keyword>
<dbReference type="EMBL" id="AACS02000012">
    <property type="protein sequence ID" value="EFI26661.1"/>
    <property type="molecule type" value="Genomic_DNA"/>
</dbReference>
<reference evidence="3 4" key="1">
    <citation type="journal article" date="2010" name="Proc. Natl. Acad. Sci. U.S.A.">
        <title>Insights into evolution of multicellular fungi from the assembled chromosomes of the mushroom Coprinopsis cinerea (Coprinus cinereus).</title>
        <authorList>
            <person name="Stajich J.E."/>
            <person name="Wilke S.K."/>
            <person name="Ahren D."/>
            <person name="Au C.H."/>
            <person name="Birren B.W."/>
            <person name="Borodovsky M."/>
            <person name="Burns C."/>
            <person name="Canback B."/>
            <person name="Casselton L.A."/>
            <person name="Cheng C.K."/>
            <person name="Deng J."/>
            <person name="Dietrich F.S."/>
            <person name="Fargo D.C."/>
            <person name="Farman M.L."/>
            <person name="Gathman A.C."/>
            <person name="Goldberg J."/>
            <person name="Guigo R."/>
            <person name="Hoegger P.J."/>
            <person name="Hooker J.B."/>
            <person name="Huggins A."/>
            <person name="James T.Y."/>
            <person name="Kamada T."/>
            <person name="Kilaru S."/>
            <person name="Kodira C."/>
            <person name="Kues U."/>
            <person name="Kupfer D."/>
            <person name="Kwan H.S."/>
            <person name="Lomsadze A."/>
            <person name="Li W."/>
            <person name="Lilly W.W."/>
            <person name="Ma L.J."/>
            <person name="Mackey A.J."/>
            <person name="Manning G."/>
            <person name="Martin F."/>
            <person name="Muraguchi H."/>
            <person name="Natvig D.O."/>
            <person name="Palmerini H."/>
            <person name="Ramesh M.A."/>
            <person name="Rehmeyer C.J."/>
            <person name="Roe B.A."/>
            <person name="Shenoy N."/>
            <person name="Stanke M."/>
            <person name="Ter-Hovhannisyan V."/>
            <person name="Tunlid A."/>
            <person name="Velagapudi R."/>
            <person name="Vision T.J."/>
            <person name="Zeng Q."/>
            <person name="Zolan M.E."/>
            <person name="Pukkila P.J."/>
        </authorList>
    </citation>
    <scope>NUCLEOTIDE SEQUENCE [LARGE SCALE GENOMIC DNA]</scope>
    <source>
        <strain evidence="4">Okayama-7 / 130 / ATCC MYA-4618 / FGSC 9003</strain>
    </source>
</reference>
<dbReference type="STRING" id="240176.D6RQN5"/>
<sequence length="332" mass="35348">MGQFFDDIPPWLIPWMEAQHIFWVATAPLSSTGHVNVSPKGCFGKTLNIIVDDEEESFGDPGMTALPAGDISEDKASGKGKHSKAVWYEDLTGSGVETIAHLRENKRITLMLCAFEGPPRVVRLFGTGKVNEFGSPEYNTLLPPSRRQPGSRAVIWVDVHKVGTSCGYSIPFFDYKAPREKLRNGAMKLEKMDHDAACAPSSSEDSAAAPKAAAPGPGGLTGMKSFWRLLNSKSIDGLPGLLDAFNSPVILPDWNLDQIKAGGTLPNGAEDDEGTGIGDNAPSRRHGPDKYNVGRGQLISIGNLTVGFGVGMAVGVALCTGGWLTMAGLARV</sequence>
<dbReference type="VEuPathDB" id="FungiDB:CC1G_15432"/>
<dbReference type="HOGENOM" id="CLU_054794_1_1_1"/>
<proteinExistence type="predicted"/>
<dbReference type="AlphaFoldDB" id="D6RQN5"/>
<feature type="compositionally biased region" description="Low complexity" evidence="1">
    <location>
        <begin position="197"/>
        <end position="215"/>
    </location>
</feature>
<evidence type="ECO:0000256" key="2">
    <source>
        <dbReference type="SAM" id="Phobius"/>
    </source>
</evidence>
<dbReference type="Proteomes" id="UP000001861">
    <property type="component" value="Unassembled WGS sequence"/>
</dbReference>
<dbReference type="OMA" id="SGCETIC"/>
<dbReference type="Gene3D" id="2.30.110.10">
    <property type="entry name" value="Electron Transport, Fmn-binding Protein, Chain A"/>
    <property type="match status" value="1"/>
</dbReference>
<keyword evidence="2" id="KW-0812">Transmembrane</keyword>
<evidence type="ECO:0000313" key="3">
    <source>
        <dbReference type="EMBL" id="EFI26661.1"/>
    </source>
</evidence>
<name>D6RQN5_COPC7</name>
<dbReference type="InParanoid" id="D6RQN5"/>
<feature type="region of interest" description="Disordered" evidence="1">
    <location>
        <begin position="195"/>
        <end position="216"/>
    </location>
</feature>
<dbReference type="OrthoDB" id="539398at2759"/>
<organism evidence="3 4">
    <name type="scientific">Coprinopsis cinerea (strain Okayama-7 / 130 / ATCC MYA-4618 / FGSC 9003)</name>
    <name type="common">Inky cap fungus</name>
    <name type="synonym">Hormographiella aspergillata</name>
    <dbReference type="NCBI Taxonomy" id="240176"/>
    <lineage>
        <taxon>Eukaryota</taxon>
        <taxon>Fungi</taxon>
        <taxon>Dikarya</taxon>
        <taxon>Basidiomycota</taxon>
        <taxon>Agaricomycotina</taxon>
        <taxon>Agaricomycetes</taxon>
        <taxon>Agaricomycetidae</taxon>
        <taxon>Agaricales</taxon>
        <taxon>Agaricineae</taxon>
        <taxon>Psathyrellaceae</taxon>
        <taxon>Coprinopsis</taxon>
    </lineage>
</organism>
<protein>
    <recommendedName>
        <fullName evidence="5">Pyridoxamine 5'-phosphate oxidase putative domain-containing protein</fullName>
    </recommendedName>
</protein>
<evidence type="ECO:0008006" key="5">
    <source>
        <dbReference type="Google" id="ProtNLM"/>
    </source>
</evidence>
<dbReference type="RefSeq" id="XP_002910155.1">
    <property type="nucleotide sequence ID" value="XM_002910109.1"/>
</dbReference>
<dbReference type="PANTHER" id="PTHR39336">
    <property type="entry name" value="PYRIDOXAMINE PHOSPHATE OXIDASE FAMILY PROTEIN (AFU_ORTHOLOGUE AFUA_6G11440)"/>
    <property type="match status" value="1"/>
</dbReference>
<evidence type="ECO:0000313" key="4">
    <source>
        <dbReference type="Proteomes" id="UP000001861"/>
    </source>
</evidence>
<keyword evidence="2" id="KW-1133">Transmembrane helix</keyword>
<gene>
    <name evidence="3" type="ORF">CC1G_15432</name>
</gene>
<accession>D6RQN5</accession>